<protein>
    <submittedName>
        <fullName evidence="1">Uncharacterized protein</fullName>
    </submittedName>
</protein>
<accession>A0ABQ5FHI7</accession>
<dbReference type="Proteomes" id="UP001151760">
    <property type="component" value="Unassembled WGS sequence"/>
</dbReference>
<proteinExistence type="predicted"/>
<gene>
    <name evidence="1" type="ORF">Tco_1006304</name>
</gene>
<evidence type="ECO:0000313" key="1">
    <source>
        <dbReference type="EMBL" id="GJT62771.1"/>
    </source>
</evidence>
<keyword evidence="2" id="KW-1185">Reference proteome</keyword>
<comment type="caution">
    <text evidence="1">The sequence shown here is derived from an EMBL/GenBank/DDBJ whole genome shotgun (WGS) entry which is preliminary data.</text>
</comment>
<reference evidence="1" key="1">
    <citation type="journal article" date="2022" name="Int. J. Mol. Sci.">
        <title>Draft Genome of Tanacetum Coccineum: Genomic Comparison of Closely Related Tanacetum-Family Plants.</title>
        <authorList>
            <person name="Yamashiro T."/>
            <person name="Shiraishi A."/>
            <person name="Nakayama K."/>
            <person name="Satake H."/>
        </authorList>
    </citation>
    <scope>NUCLEOTIDE SEQUENCE</scope>
</reference>
<evidence type="ECO:0000313" key="2">
    <source>
        <dbReference type="Proteomes" id="UP001151760"/>
    </source>
</evidence>
<name>A0ABQ5FHI7_9ASTR</name>
<dbReference type="EMBL" id="BQNB010017403">
    <property type="protein sequence ID" value="GJT62771.1"/>
    <property type="molecule type" value="Genomic_DNA"/>
</dbReference>
<organism evidence="1 2">
    <name type="scientific">Tanacetum coccineum</name>
    <dbReference type="NCBI Taxonomy" id="301880"/>
    <lineage>
        <taxon>Eukaryota</taxon>
        <taxon>Viridiplantae</taxon>
        <taxon>Streptophyta</taxon>
        <taxon>Embryophyta</taxon>
        <taxon>Tracheophyta</taxon>
        <taxon>Spermatophyta</taxon>
        <taxon>Magnoliopsida</taxon>
        <taxon>eudicotyledons</taxon>
        <taxon>Gunneridae</taxon>
        <taxon>Pentapetalae</taxon>
        <taxon>asterids</taxon>
        <taxon>campanulids</taxon>
        <taxon>Asterales</taxon>
        <taxon>Asteraceae</taxon>
        <taxon>Asteroideae</taxon>
        <taxon>Anthemideae</taxon>
        <taxon>Anthemidinae</taxon>
        <taxon>Tanacetum</taxon>
    </lineage>
</organism>
<reference evidence="1" key="2">
    <citation type="submission" date="2022-01" db="EMBL/GenBank/DDBJ databases">
        <authorList>
            <person name="Yamashiro T."/>
            <person name="Shiraishi A."/>
            <person name="Satake H."/>
            <person name="Nakayama K."/>
        </authorList>
    </citation>
    <scope>NUCLEOTIDE SEQUENCE</scope>
</reference>
<sequence>MDQNRAFYWHLLLAIPDEYLLKFHNVADANSLWEAIKSRFGGNEESKKMQKIILKHQFENFSTASNESLDKACDRVCKDEMKSSSSSTSTSQNLAFLSSENTRRIDEDDSLEEVVLDGHWWLKDGLECFDWLRVNDFEVEPVNYALMAISSLRHQIPSYNRFKKLSAENGVIWSKGGQTSLITPVKQNEKRAVHKVSTARPVSNARPVTTVIPFAPKITQTSGAIRPIYPRMDNGNPEICVTVRAVVVSGKGKFKNANLGILDDVYFVMITFKLLDESQVVLRAPRKDNVYNLDLKNIVPL</sequence>